<dbReference type="OrthoDB" id="2624238at2"/>
<dbReference type="RefSeq" id="WP_119796538.1">
    <property type="nucleotide sequence ID" value="NZ_QYZD01000049.1"/>
</dbReference>
<proteinExistence type="predicted"/>
<keyword evidence="1" id="KW-0808">Transferase</keyword>
<reference evidence="1 2" key="1">
    <citation type="submission" date="2018-09" db="EMBL/GenBank/DDBJ databases">
        <title>Paenibacillus SK2017-BO5.</title>
        <authorList>
            <person name="Piskunova J.V."/>
            <person name="Dubiley S.A."/>
            <person name="Severinov K.V."/>
        </authorList>
    </citation>
    <scope>NUCLEOTIDE SEQUENCE [LARGE SCALE GENOMIC DNA]</scope>
    <source>
        <strain evidence="1 2">BO5</strain>
    </source>
</reference>
<keyword evidence="1" id="KW-0418">Kinase</keyword>
<sequence length="149" mass="17404">MNRQLMKDTMQMLEQELPPLAGIHITAGSDERYLSDMARTLDAYDMTAQERRVLLGCYWLLRQAMRTHHHVPQDERLAGKAVLDGDFLLSLYYQFAARQGLTELIAEMATVNKRIQIRRAEGKGTETELHRKMSRFLMKRYKQVAYEVI</sequence>
<dbReference type="AlphaFoldDB" id="A0A3A3G986"/>
<accession>A0A3A3G986</accession>
<name>A0A3A3G986_PANTH</name>
<dbReference type="EMBL" id="QYZD01000049">
    <property type="protein sequence ID" value="RJG17666.1"/>
    <property type="molecule type" value="Genomic_DNA"/>
</dbReference>
<dbReference type="GO" id="GO:0016301">
    <property type="term" value="F:kinase activity"/>
    <property type="evidence" value="ECO:0007669"/>
    <property type="project" value="UniProtKB-KW"/>
</dbReference>
<comment type="caution">
    <text evidence="1">The sequence shown here is derived from an EMBL/GenBank/DDBJ whole genome shotgun (WGS) entry which is preliminary data.</text>
</comment>
<evidence type="ECO:0000313" key="2">
    <source>
        <dbReference type="Proteomes" id="UP000266177"/>
    </source>
</evidence>
<gene>
    <name evidence="1" type="ORF">DQX05_27880</name>
</gene>
<organism evidence="1 2">
    <name type="scientific">Paenibacillus thiaminolyticus</name>
    <name type="common">Bacillus thiaminolyticus</name>
    <dbReference type="NCBI Taxonomy" id="49283"/>
    <lineage>
        <taxon>Bacteria</taxon>
        <taxon>Bacillati</taxon>
        <taxon>Bacillota</taxon>
        <taxon>Bacilli</taxon>
        <taxon>Bacillales</taxon>
        <taxon>Paenibacillaceae</taxon>
        <taxon>Paenibacillus</taxon>
    </lineage>
</organism>
<evidence type="ECO:0000313" key="1">
    <source>
        <dbReference type="EMBL" id="RJG17666.1"/>
    </source>
</evidence>
<dbReference type="Proteomes" id="UP000266177">
    <property type="component" value="Unassembled WGS sequence"/>
</dbReference>
<protein>
    <submittedName>
        <fullName evidence="1">Adenylate kinase and related kinase</fullName>
    </submittedName>
</protein>